<dbReference type="InterPro" id="IPR045275">
    <property type="entry name" value="MscS_archaea/bacteria_type"/>
</dbReference>
<sequence>MMGAPGPASAQSLWQALVVQPVEALGAALYAYLPRVGGAILVLAAGRIAAGVLRRLARDVLRATGFDVVMQRLGLSALLQRGSIAKRPSELAAQGIFWLVIVSAVMLAFDVVGLDNAAVLVRQLVDFLPRLLAALALVALGLWAADASGRFMEQAAGAAGLPGPGMWGQLVRWGVLGFAIVAVLEQLQIASATLRAGLLALLAAGPVGVAIAMGLGGQGVARELIAGQAVRSMLRPGERVELKLDGRRLRGRVERFDLTATWIRPDTEGEGAGEESHLVGVPHSYLTSQAVSIVRPAP</sequence>
<keyword evidence="1" id="KW-0812">Transmembrane</keyword>
<reference evidence="2 3" key="1">
    <citation type="journal article" date="2024" name="Front. Microbiol.">
        <title>Novel thermophilic genera Geochorda gen. nov. and Carboxydochorda gen. nov. from the deep terrestrial subsurface reveal the ecophysiological diversity in the class Limnochordia.</title>
        <authorList>
            <person name="Karnachuk O.V."/>
            <person name="Lukina A.P."/>
            <person name="Avakyan M.R."/>
            <person name="Kadnikov V.V."/>
            <person name="Begmatov S."/>
            <person name="Beletsky A.V."/>
            <person name="Vlasova K.G."/>
            <person name="Novikov A.A."/>
            <person name="Shcherbakova V.A."/>
            <person name="Mardanov A.V."/>
            <person name="Ravin N.V."/>
        </authorList>
    </citation>
    <scope>NUCLEOTIDE SEQUENCE [LARGE SCALE GENOMIC DNA]</scope>
    <source>
        <strain evidence="2 3">L945</strain>
    </source>
</reference>
<proteinExistence type="predicted"/>
<evidence type="ECO:0000313" key="3">
    <source>
        <dbReference type="Proteomes" id="UP001332192"/>
    </source>
</evidence>
<dbReference type="PANTHER" id="PTHR30221">
    <property type="entry name" value="SMALL-CONDUCTANCE MECHANOSENSITIVE CHANNEL"/>
    <property type="match status" value="1"/>
</dbReference>
<feature type="transmembrane region" description="Helical" evidence="1">
    <location>
        <begin position="196"/>
        <end position="215"/>
    </location>
</feature>
<evidence type="ECO:0000256" key="1">
    <source>
        <dbReference type="SAM" id="Phobius"/>
    </source>
</evidence>
<feature type="transmembrane region" description="Helical" evidence="1">
    <location>
        <begin position="91"/>
        <end position="112"/>
    </location>
</feature>
<evidence type="ECO:0000313" key="2">
    <source>
        <dbReference type="EMBL" id="WRP17140.1"/>
    </source>
</evidence>
<gene>
    <name evidence="2" type="ORF">U7230_13790</name>
</gene>
<dbReference type="RefSeq" id="WP_324716412.1">
    <property type="nucleotide sequence ID" value="NZ_CP141615.1"/>
</dbReference>
<dbReference type="InterPro" id="IPR008910">
    <property type="entry name" value="MSC_TM_helix"/>
</dbReference>
<keyword evidence="1" id="KW-1133">Transmembrane helix</keyword>
<name>A0ABZ1BWF9_9FIRM</name>
<dbReference type="Pfam" id="PF05552">
    <property type="entry name" value="MS_channel_1st_1"/>
    <property type="match status" value="2"/>
</dbReference>
<accession>A0ABZ1BWF9</accession>
<feature type="transmembrane region" description="Helical" evidence="1">
    <location>
        <begin position="124"/>
        <end position="145"/>
    </location>
</feature>
<feature type="transmembrane region" description="Helical" evidence="1">
    <location>
        <begin position="165"/>
        <end position="184"/>
    </location>
</feature>
<dbReference type="Gene3D" id="1.10.287.1260">
    <property type="match status" value="1"/>
</dbReference>
<dbReference type="EMBL" id="CP141615">
    <property type="protein sequence ID" value="WRP17140.1"/>
    <property type="molecule type" value="Genomic_DNA"/>
</dbReference>
<dbReference type="Proteomes" id="UP001332192">
    <property type="component" value="Chromosome"/>
</dbReference>
<keyword evidence="1" id="KW-0472">Membrane</keyword>
<protein>
    <recommendedName>
        <fullName evidence="4">Mechanosensitive ion channel</fullName>
    </recommendedName>
</protein>
<evidence type="ECO:0008006" key="4">
    <source>
        <dbReference type="Google" id="ProtNLM"/>
    </source>
</evidence>
<keyword evidence="3" id="KW-1185">Reference proteome</keyword>
<dbReference type="PANTHER" id="PTHR30221:SF1">
    <property type="entry name" value="SMALL-CONDUCTANCE MECHANOSENSITIVE CHANNEL"/>
    <property type="match status" value="1"/>
</dbReference>
<organism evidence="2 3">
    <name type="scientific">Carboxydichorda subterranea</name>
    <dbReference type="NCBI Taxonomy" id="3109565"/>
    <lineage>
        <taxon>Bacteria</taxon>
        <taxon>Bacillati</taxon>
        <taxon>Bacillota</taxon>
        <taxon>Limnochordia</taxon>
        <taxon>Limnochordales</taxon>
        <taxon>Geochordaceae</taxon>
        <taxon>Carboxydichorda</taxon>
    </lineage>
</organism>